<accession>A0A1X7THS8</accession>
<dbReference type="GO" id="GO:0005085">
    <property type="term" value="F:guanyl-nucleotide exchange factor activity"/>
    <property type="evidence" value="ECO:0007669"/>
    <property type="project" value="InterPro"/>
</dbReference>
<reference evidence="2" key="1">
    <citation type="submission" date="2017-05" db="UniProtKB">
        <authorList>
            <consortium name="EnsemblMetazoa"/>
        </authorList>
    </citation>
    <scope>IDENTIFICATION</scope>
</reference>
<sequence length="78" mass="9013">MTTPYSALKRKLTKEALSSCDRQFPRFHAFLKCNESKPECGRQTLSELLITPVQRIPRIILLLQDHDKNLDNNSQDLS</sequence>
<dbReference type="AlphaFoldDB" id="A0A1X7THS8"/>
<dbReference type="GO" id="GO:0005634">
    <property type="term" value="C:nucleus"/>
    <property type="evidence" value="ECO:0007669"/>
    <property type="project" value="InterPro"/>
</dbReference>
<dbReference type="eggNOG" id="KOG3524">
    <property type="taxonomic scope" value="Eukaryota"/>
</dbReference>
<dbReference type="InParanoid" id="A0A1X7THS8"/>
<dbReference type="EnsemblMetazoa" id="Aqu2.1.14190_001">
    <property type="protein sequence ID" value="Aqu2.1.14190_001"/>
    <property type="gene ID" value="Aqu2.1.14190"/>
</dbReference>
<dbReference type="GO" id="GO:2000431">
    <property type="term" value="P:regulation of cytokinesis, actomyosin contractile ring assembly"/>
    <property type="evidence" value="ECO:0007669"/>
    <property type="project" value="InterPro"/>
</dbReference>
<name>A0A1X7THS8_AMPQE</name>
<dbReference type="GO" id="GO:0000281">
    <property type="term" value="P:mitotic cytokinesis"/>
    <property type="evidence" value="ECO:0007669"/>
    <property type="project" value="TreeGrafter"/>
</dbReference>
<proteinExistence type="predicted"/>
<dbReference type="InterPro" id="IPR035899">
    <property type="entry name" value="DBL_dom_sf"/>
</dbReference>
<dbReference type="PROSITE" id="PS50010">
    <property type="entry name" value="DH_2"/>
    <property type="match status" value="1"/>
</dbReference>
<evidence type="ECO:0000259" key="1">
    <source>
        <dbReference type="PROSITE" id="PS50010"/>
    </source>
</evidence>
<dbReference type="Gene3D" id="1.20.900.10">
    <property type="entry name" value="Dbl homology (DH) domain"/>
    <property type="match status" value="1"/>
</dbReference>
<dbReference type="GO" id="GO:0005096">
    <property type="term" value="F:GTPase activator activity"/>
    <property type="evidence" value="ECO:0007669"/>
    <property type="project" value="InterPro"/>
</dbReference>
<dbReference type="PANTHER" id="PTHR16777">
    <property type="entry name" value="PROTEIN ECT2"/>
    <property type="match status" value="1"/>
</dbReference>
<dbReference type="InterPro" id="IPR000219">
    <property type="entry name" value="DH_dom"/>
</dbReference>
<organism evidence="2">
    <name type="scientific">Amphimedon queenslandica</name>
    <name type="common">Sponge</name>
    <dbReference type="NCBI Taxonomy" id="400682"/>
    <lineage>
        <taxon>Eukaryota</taxon>
        <taxon>Metazoa</taxon>
        <taxon>Porifera</taxon>
        <taxon>Demospongiae</taxon>
        <taxon>Heteroscleromorpha</taxon>
        <taxon>Haplosclerida</taxon>
        <taxon>Niphatidae</taxon>
        <taxon>Amphimedon</taxon>
    </lineage>
</organism>
<dbReference type="Pfam" id="PF00621">
    <property type="entry name" value="RhoGEF"/>
    <property type="match status" value="1"/>
</dbReference>
<feature type="domain" description="DH" evidence="1">
    <location>
        <begin position="1"/>
        <end position="78"/>
    </location>
</feature>
<dbReference type="SUPFAM" id="SSF48065">
    <property type="entry name" value="DBL homology domain (DH-domain)"/>
    <property type="match status" value="1"/>
</dbReference>
<dbReference type="GO" id="GO:0005938">
    <property type="term" value="C:cell cortex"/>
    <property type="evidence" value="ECO:0007669"/>
    <property type="project" value="TreeGrafter"/>
</dbReference>
<dbReference type="InterPro" id="IPR026817">
    <property type="entry name" value="Ect2"/>
</dbReference>
<dbReference type="OrthoDB" id="10254570at2759"/>
<protein>
    <recommendedName>
        <fullName evidence="1">DH domain-containing protein</fullName>
    </recommendedName>
</protein>
<dbReference type="STRING" id="400682.A0A1X7THS8"/>
<evidence type="ECO:0000313" key="2">
    <source>
        <dbReference type="EnsemblMetazoa" id="Aqu2.1.14190_001"/>
    </source>
</evidence>
<dbReference type="PANTHER" id="PTHR16777:SF2">
    <property type="entry name" value="PROTEIN ECT2"/>
    <property type="match status" value="1"/>
</dbReference>